<evidence type="ECO:0000313" key="10">
    <source>
        <dbReference type="EMBL" id="QYZ79959.1"/>
    </source>
</evidence>
<protein>
    <submittedName>
        <fullName evidence="10">ABC transporter permease</fullName>
    </submittedName>
</protein>
<keyword evidence="2" id="KW-1003">Cell membrane</keyword>
<feature type="domain" description="MacB-like periplasmic core" evidence="9">
    <location>
        <begin position="25"/>
        <end position="238"/>
    </location>
</feature>
<keyword evidence="5 7" id="KW-0472">Membrane</keyword>
<comment type="subcellular location">
    <subcellularLocation>
        <location evidence="1">Cell membrane</location>
        <topology evidence="1">Multi-pass membrane protein</topology>
    </subcellularLocation>
</comment>
<feature type="transmembrane region" description="Helical" evidence="7">
    <location>
        <begin position="24"/>
        <end position="44"/>
    </location>
</feature>
<dbReference type="KEGG" id="mfk:E2N92_11260"/>
<gene>
    <name evidence="10" type="ORF">E2N92_11260</name>
</gene>
<reference evidence="10" key="2">
    <citation type="submission" date="2019-03" db="EMBL/GenBank/DDBJ databases">
        <authorList>
            <person name="Chen S.-C."/>
            <person name="Wu S.-Y."/>
            <person name="Lai M.-C."/>
        </authorList>
    </citation>
    <scope>NUCLEOTIDE SEQUENCE</scope>
    <source>
        <strain evidence="10">ML15</strain>
    </source>
</reference>
<feature type="transmembrane region" description="Helical" evidence="7">
    <location>
        <begin position="262"/>
        <end position="285"/>
    </location>
</feature>
<keyword evidence="11" id="KW-1185">Reference proteome</keyword>
<reference evidence="10" key="1">
    <citation type="journal article" date="2005" name="Int. J. Syst. Evol. Microbiol.">
        <title>Methanofollis formosanus sp. nov., isolated from a fish pond.</title>
        <authorList>
            <person name="Wu S.Y."/>
            <person name="Chen S.C."/>
            <person name="Lai M.C."/>
        </authorList>
    </citation>
    <scope>NUCLEOTIDE SEQUENCE</scope>
    <source>
        <strain evidence="10">ML15</strain>
    </source>
</reference>
<proteinExistence type="inferred from homology"/>
<evidence type="ECO:0000256" key="5">
    <source>
        <dbReference type="ARBA" id="ARBA00023136"/>
    </source>
</evidence>
<dbReference type="AlphaFoldDB" id="A0A8G1A3X3"/>
<dbReference type="EMBL" id="CP037968">
    <property type="protein sequence ID" value="QYZ79959.1"/>
    <property type="molecule type" value="Genomic_DNA"/>
</dbReference>
<evidence type="ECO:0000256" key="1">
    <source>
        <dbReference type="ARBA" id="ARBA00004651"/>
    </source>
</evidence>
<name>A0A8G1A3X3_9EURY</name>
<feature type="transmembrane region" description="Helical" evidence="7">
    <location>
        <begin position="321"/>
        <end position="343"/>
    </location>
</feature>
<keyword evidence="4 7" id="KW-1133">Transmembrane helix</keyword>
<feature type="transmembrane region" description="Helical" evidence="7">
    <location>
        <begin position="297"/>
        <end position="315"/>
    </location>
</feature>
<evidence type="ECO:0000259" key="9">
    <source>
        <dbReference type="Pfam" id="PF12704"/>
    </source>
</evidence>
<dbReference type="Pfam" id="PF12704">
    <property type="entry name" value="MacB_PCD"/>
    <property type="match status" value="1"/>
</dbReference>
<dbReference type="GO" id="GO:0022857">
    <property type="term" value="F:transmembrane transporter activity"/>
    <property type="evidence" value="ECO:0007669"/>
    <property type="project" value="TreeGrafter"/>
</dbReference>
<evidence type="ECO:0000256" key="3">
    <source>
        <dbReference type="ARBA" id="ARBA00022692"/>
    </source>
</evidence>
<feature type="domain" description="ABC3 transporter permease C-terminal" evidence="8">
    <location>
        <begin position="269"/>
        <end position="399"/>
    </location>
</feature>
<dbReference type="RefSeq" id="WP_220681266.1">
    <property type="nucleotide sequence ID" value="NZ_CP037968.1"/>
</dbReference>
<dbReference type="InterPro" id="IPR003838">
    <property type="entry name" value="ABC3_permease_C"/>
</dbReference>
<keyword evidence="3 7" id="KW-0812">Transmembrane</keyword>
<dbReference type="GO" id="GO:0005886">
    <property type="term" value="C:plasma membrane"/>
    <property type="evidence" value="ECO:0007669"/>
    <property type="project" value="UniProtKB-SubCell"/>
</dbReference>
<dbReference type="PANTHER" id="PTHR30572">
    <property type="entry name" value="MEMBRANE COMPONENT OF TRANSPORTER-RELATED"/>
    <property type="match status" value="1"/>
</dbReference>
<evidence type="ECO:0000313" key="11">
    <source>
        <dbReference type="Proteomes" id="UP000826709"/>
    </source>
</evidence>
<dbReference type="OrthoDB" id="11469at2157"/>
<accession>A0A8G1A3X3</accession>
<evidence type="ECO:0000256" key="4">
    <source>
        <dbReference type="ARBA" id="ARBA00022989"/>
    </source>
</evidence>
<feature type="transmembrane region" description="Helical" evidence="7">
    <location>
        <begin position="364"/>
        <end position="389"/>
    </location>
</feature>
<dbReference type="Pfam" id="PF02687">
    <property type="entry name" value="FtsX"/>
    <property type="match status" value="1"/>
</dbReference>
<dbReference type="PANTHER" id="PTHR30572:SF4">
    <property type="entry name" value="ABC TRANSPORTER PERMEASE YTRF"/>
    <property type="match status" value="1"/>
</dbReference>
<dbReference type="InterPro" id="IPR025857">
    <property type="entry name" value="MacB_PCD"/>
</dbReference>
<evidence type="ECO:0000256" key="6">
    <source>
        <dbReference type="ARBA" id="ARBA00038076"/>
    </source>
</evidence>
<evidence type="ECO:0000259" key="8">
    <source>
        <dbReference type="Pfam" id="PF02687"/>
    </source>
</evidence>
<sequence length="407" mass="43573">MEIARVFESLKIAARQVARKRMRVLLTALGIAIGVAAVVGTISLGEGIRYQAVEAIKEQSDLTLIEATADIRGGTLHLITPAKIDEIAAIPHIKASSAVVREAYATKRQTYLGVIGIDPTEIGEVIKPRYFKGDPIDPGSRQAVLGHDLAETLQRYEGIRLGDTIPILIRQYDEDGMPVDVQVDFTLVGVLQERDDQFDQMMLIDRGVAQDLRGGEASLDGVLIRVDHPEEVFGVVDGVKALGLTATGAFEQIESVNRLMDVVVLLLAFFAGVSLIVGALMIMNTMITSIFERTREIGITMAIGASPGNVLQLILFECLYIGLIGGVIGDLLGIAFAGVINIFGKPFIIAQLGDTFATFADADITLITPGLLLLGIVIAVVLSQISGFYPALKAARLNPVTAIRTGV</sequence>
<evidence type="ECO:0000256" key="7">
    <source>
        <dbReference type="SAM" id="Phobius"/>
    </source>
</evidence>
<evidence type="ECO:0000256" key="2">
    <source>
        <dbReference type="ARBA" id="ARBA00022475"/>
    </source>
</evidence>
<comment type="similarity">
    <text evidence="6">Belongs to the ABC-4 integral membrane protein family.</text>
</comment>
<dbReference type="Proteomes" id="UP000826709">
    <property type="component" value="Chromosome"/>
</dbReference>
<dbReference type="InterPro" id="IPR050250">
    <property type="entry name" value="Macrolide_Exporter_MacB"/>
</dbReference>
<organism evidence="10 11">
    <name type="scientific">Methanofollis formosanus</name>
    <dbReference type="NCBI Taxonomy" id="299308"/>
    <lineage>
        <taxon>Archaea</taxon>
        <taxon>Methanobacteriati</taxon>
        <taxon>Methanobacteriota</taxon>
        <taxon>Stenosarchaea group</taxon>
        <taxon>Methanomicrobia</taxon>
        <taxon>Methanomicrobiales</taxon>
        <taxon>Methanomicrobiaceae</taxon>
        <taxon>Methanofollis</taxon>
    </lineage>
</organism>